<evidence type="ECO:0000256" key="7">
    <source>
        <dbReference type="RuleBase" id="RU362111"/>
    </source>
</evidence>
<reference evidence="8 9" key="1">
    <citation type="journal article" date="2018" name="Mol. Plant">
        <title>The genome of Artemisia annua provides insight into the evolution of Asteraceae family and artemisinin biosynthesis.</title>
        <authorList>
            <person name="Shen Q."/>
            <person name="Zhang L."/>
            <person name="Liao Z."/>
            <person name="Wang S."/>
            <person name="Yan T."/>
            <person name="Shi P."/>
            <person name="Liu M."/>
            <person name="Fu X."/>
            <person name="Pan Q."/>
            <person name="Wang Y."/>
            <person name="Lv Z."/>
            <person name="Lu X."/>
            <person name="Zhang F."/>
            <person name="Jiang W."/>
            <person name="Ma Y."/>
            <person name="Chen M."/>
            <person name="Hao X."/>
            <person name="Li L."/>
            <person name="Tang Y."/>
            <person name="Lv G."/>
            <person name="Zhou Y."/>
            <person name="Sun X."/>
            <person name="Brodelius P.E."/>
            <person name="Rose J.K.C."/>
            <person name="Tang K."/>
        </authorList>
    </citation>
    <scope>NUCLEOTIDE SEQUENCE [LARGE SCALE GENOMIC DNA]</scope>
    <source>
        <strain evidence="9">cv. Huhao1</strain>
        <tissue evidence="8">Leaf</tissue>
    </source>
</reference>
<accession>A0A2U1MRS9</accession>
<dbReference type="HAMAP" id="MF_00163">
    <property type="entry name" value="Pep_deformylase"/>
    <property type="match status" value="1"/>
</dbReference>
<dbReference type="PRINTS" id="PR01576">
    <property type="entry name" value="PDEFORMYLASE"/>
</dbReference>
<dbReference type="InterPro" id="IPR036821">
    <property type="entry name" value="Peptide_deformylase_sf"/>
</dbReference>
<comment type="function">
    <text evidence="6 7">Removes the formyl group from the N-terminal Met of newly synthesized proteins.</text>
</comment>
<evidence type="ECO:0000256" key="4">
    <source>
        <dbReference type="ARBA" id="ARBA00022801"/>
    </source>
</evidence>
<keyword evidence="3 7" id="KW-0479">Metal-binding</keyword>
<dbReference type="EC" id="3.5.1.88" evidence="2 7"/>
<comment type="subcellular location">
    <subcellularLocation>
        <location evidence="7">Plastid</location>
        <location evidence="7">Chloroplast</location>
    </subcellularLocation>
</comment>
<dbReference type="SUPFAM" id="SSF56420">
    <property type="entry name" value="Peptide deformylase"/>
    <property type="match status" value="1"/>
</dbReference>
<dbReference type="Pfam" id="PF01327">
    <property type="entry name" value="Pep_deformylase"/>
    <property type="match status" value="1"/>
</dbReference>
<keyword evidence="7" id="KW-0934">Plastid</keyword>
<dbReference type="PIRSF" id="PIRSF004749">
    <property type="entry name" value="Pep_def"/>
    <property type="match status" value="1"/>
</dbReference>
<evidence type="ECO:0000256" key="6">
    <source>
        <dbReference type="ARBA" id="ARBA00037114"/>
    </source>
</evidence>
<dbReference type="Proteomes" id="UP000245207">
    <property type="component" value="Unassembled WGS sequence"/>
</dbReference>
<keyword evidence="7" id="KW-0150">Chloroplast</keyword>
<evidence type="ECO:0000256" key="3">
    <source>
        <dbReference type="ARBA" id="ARBA00022723"/>
    </source>
</evidence>
<evidence type="ECO:0000256" key="2">
    <source>
        <dbReference type="ARBA" id="ARBA00012175"/>
    </source>
</evidence>
<dbReference type="EMBL" id="PKPP01004526">
    <property type="protein sequence ID" value="PWA63936.1"/>
    <property type="molecule type" value="Genomic_DNA"/>
</dbReference>
<evidence type="ECO:0000313" key="8">
    <source>
        <dbReference type="EMBL" id="PWA63936.1"/>
    </source>
</evidence>
<keyword evidence="7" id="KW-0809">Transit peptide</keyword>
<dbReference type="InterPro" id="IPR023635">
    <property type="entry name" value="Peptide_deformylase"/>
</dbReference>
<protein>
    <recommendedName>
        <fullName evidence="2 7">Peptide deformylase</fullName>
        <ecNumber evidence="2 7">3.5.1.88</ecNumber>
    </recommendedName>
</protein>
<name>A0A2U1MRS9_ARTAN</name>
<evidence type="ECO:0000313" key="9">
    <source>
        <dbReference type="Proteomes" id="UP000245207"/>
    </source>
</evidence>
<dbReference type="GO" id="GO:0006412">
    <property type="term" value="P:translation"/>
    <property type="evidence" value="ECO:0007669"/>
    <property type="project" value="UniProtKB-KW"/>
</dbReference>
<dbReference type="FunFam" id="3.90.45.10:FF:000003">
    <property type="entry name" value="Peptide deformylase"/>
    <property type="match status" value="1"/>
</dbReference>
<dbReference type="CDD" id="cd00487">
    <property type="entry name" value="Pep_deformylase"/>
    <property type="match status" value="1"/>
</dbReference>
<dbReference type="NCBIfam" id="NF001159">
    <property type="entry name" value="PRK00150.1-3"/>
    <property type="match status" value="1"/>
</dbReference>
<organism evidence="8 9">
    <name type="scientific">Artemisia annua</name>
    <name type="common">Sweet wormwood</name>
    <dbReference type="NCBI Taxonomy" id="35608"/>
    <lineage>
        <taxon>Eukaryota</taxon>
        <taxon>Viridiplantae</taxon>
        <taxon>Streptophyta</taxon>
        <taxon>Embryophyta</taxon>
        <taxon>Tracheophyta</taxon>
        <taxon>Spermatophyta</taxon>
        <taxon>Magnoliopsida</taxon>
        <taxon>eudicotyledons</taxon>
        <taxon>Gunneridae</taxon>
        <taxon>Pentapetalae</taxon>
        <taxon>asterids</taxon>
        <taxon>campanulids</taxon>
        <taxon>Asterales</taxon>
        <taxon>Asteraceae</taxon>
        <taxon>Asteroideae</taxon>
        <taxon>Anthemideae</taxon>
        <taxon>Artemisiinae</taxon>
        <taxon>Artemisia</taxon>
    </lineage>
</organism>
<evidence type="ECO:0000256" key="1">
    <source>
        <dbReference type="ARBA" id="ARBA00010759"/>
    </source>
</evidence>
<comment type="similarity">
    <text evidence="1 7">Belongs to the polypeptide deformylase family.</text>
</comment>
<gene>
    <name evidence="8" type="ORF">CTI12_AA348850</name>
</gene>
<keyword evidence="9" id="KW-1185">Reference proteome</keyword>
<keyword evidence="5 7" id="KW-0648">Protein biosynthesis</keyword>
<keyword evidence="4 7" id="KW-0378">Hydrolase</keyword>
<dbReference type="GO" id="GO:0042586">
    <property type="term" value="F:peptide deformylase activity"/>
    <property type="evidence" value="ECO:0007669"/>
    <property type="project" value="UniProtKB-EC"/>
</dbReference>
<dbReference type="STRING" id="35608.A0A2U1MRS9"/>
<dbReference type="GO" id="GO:0046872">
    <property type="term" value="F:metal ion binding"/>
    <property type="evidence" value="ECO:0007669"/>
    <property type="project" value="UniProtKB-KW"/>
</dbReference>
<dbReference type="Gene3D" id="3.90.45.10">
    <property type="entry name" value="Peptide deformylase"/>
    <property type="match status" value="1"/>
</dbReference>
<comment type="caution">
    <text evidence="8">The sequence shown here is derived from an EMBL/GenBank/DDBJ whole genome shotgun (WGS) entry which is preliminary data.</text>
</comment>
<dbReference type="AlphaFoldDB" id="A0A2U1MRS9"/>
<dbReference type="GO" id="GO:0009507">
    <property type="term" value="C:chloroplast"/>
    <property type="evidence" value="ECO:0007669"/>
    <property type="project" value="UniProtKB-SubCell"/>
</dbReference>
<sequence length="205" mass="22973">MVRWLAGGLRKKTRELPGIVQAGDPVLHEPAKEVLTEEIGSGRVQKIIDDMVMVMRTRPGVGLAAPQIGIPLKIIVLEDTKEYIAHAPEDENIAQDRRPFDLLVILNPKLKRKGNKSALFFEGCLSVDGYRAIVERYLEVEVTGLDRDGKPIKVDACGWQARILQHECDHLEGTLYVDKMVKRTFRTIDNLDLPLAKGCPKQGVR</sequence>
<dbReference type="PANTHER" id="PTHR10458:SF17">
    <property type="entry name" value="PEPTIDE DEFORMYLASE"/>
    <property type="match status" value="1"/>
</dbReference>
<dbReference type="GO" id="GO:0005739">
    <property type="term" value="C:mitochondrion"/>
    <property type="evidence" value="ECO:0007669"/>
    <property type="project" value="UniProtKB-ARBA"/>
</dbReference>
<dbReference type="PANTHER" id="PTHR10458">
    <property type="entry name" value="PEPTIDE DEFORMYLASE"/>
    <property type="match status" value="1"/>
</dbReference>
<dbReference type="OrthoDB" id="276063at2759"/>
<proteinExistence type="inferred from homology"/>
<evidence type="ECO:0000256" key="5">
    <source>
        <dbReference type="ARBA" id="ARBA00022917"/>
    </source>
</evidence>
<comment type="catalytic activity">
    <reaction evidence="7">
        <text>N-terminal N-formyl-L-methionyl-[peptide] + H2O = N-terminal L-methionyl-[peptide] + formate</text>
        <dbReference type="Rhea" id="RHEA:24420"/>
        <dbReference type="Rhea" id="RHEA-COMP:10639"/>
        <dbReference type="Rhea" id="RHEA-COMP:10640"/>
        <dbReference type="ChEBI" id="CHEBI:15377"/>
        <dbReference type="ChEBI" id="CHEBI:15740"/>
        <dbReference type="ChEBI" id="CHEBI:49298"/>
        <dbReference type="ChEBI" id="CHEBI:64731"/>
        <dbReference type="EC" id="3.5.1.88"/>
    </reaction>
</comment>
<dbReference type="NCBIfam" id="TIGR00079">
    <property type="entry name" value="pept_deformyl"/>
    <property type="match status" value="1"/>
</dbReference>